<dbReference type="Pfam" id="PF00034">
    <property type="entry name" value="Cytochrom_C"/>
    <property type="match status" value="1"/>
</dbReference>
<accession>A0A917UMZ5</accession>
<reference evidence="8" key="2">
    <citation type="submission" date="2020-09" db="EMBL/GenBank/DDBJ databases">
        <authorList>
            <person name="Sun Q."/>
            <person name="Ohkuma M."/>
        </authorList>
    </citation>
    <scope>NUCLEOTIDE SEQUENCE</scope>
    <source>
        <strain evidence="8">JCM 14371</strain>
    </source>
</reference>
<evidence type="ECO:0000256" key="5">
    <source>
        <dbReference type="ARBA" id="ARBA00023004"/>
    </source>
</evidence>
<evidence type="ECO:0000256" key="2">
    <source>
        <dbReference type="ARBA" id="ARBA00022617"/>
    </source>
</evidence>
<dbReference type="PROSITE" id="PS51007">
    <property type="entry name" value="CYTC"/>
    <property type="match status" value="1"/>
</dbReference>
<keyword evidence="9" id="KW-1185">Reference proteome</keyword>
<dbReference type="InterPro" id="IPR051811">
    <property type="entry name" value="Cytochrome_c550/c551-like"/>
</dbReference>
<evidence type="ECO:0000259" key="7">
    <source>
        <dbReference type="PROSITE" id="PS51007"/>
    </source>
</evidence>
<dbReference type="GO" id="GO:0046872">
    <property type="term" value="F:metal ion binding"/>
    <property type="evidence" value="ECO:0007669"/>
    <property type="project" value="UniProtKB-KW"/>
</dbReference>
<name>A0A917UMZ5_9DEIO</name>
<dbReference type="AlphaFoldDB" id="A0A917UMZ5"/>
<dbReference type="InterPro" id="IPR009056">
    <property type="entry name" value="Cyt_c-like_dom"/>
</dbReference>
<comment type="caution">
    <text evidence="8">The sequence shown here is derived from an EMBL/GenBank/DDBJ whole genome shotgun (WGS) entry which is preliminary data.</text>
</comment>
<dbReference type="RefSeq" id="WP_188961382.1">
    <property type="nucleotide sequence ID" value="NZ_BMOE01000003.1"/>
</dbReference>
<evidence type="ECO:0000313" key="8">
    <source>
        <dbReference type="EMBL" id="GGJ69221.1"/>
    </source>
</evidence>
<keyword evidence="5 6" id="KW-0408">Iron</keyword>
<keyword evidence="1" id="KW-0813">Transport</keyword>
<reference evidence="8" key="1">
    <citation type="journal article" date="2014" name="Int. J. Syst. Evol. Microbiol.">
        <title>Complete genome sequence of Corynebacterium casei LMG S-19264T (=DSM 44701T), isolated from a smear-ripened cheese.</title>
        <authorList>
            <consortium name="US DOE Joint Genome Institute (JGI-PGF)"/>
            <person name="Walter F."/>
            <person name="Albersmeier A."/>
            <person name="Kalinowski J."/>
            <person name="Ruckert C."/>
        </authorList>
    </citation>
    <scope>NUCLEOTIDE SEQUENCE</scope>
    <source>
        <strain evidence="8">JCM 14371</strain>
    </source>
</reference>
<dbReference type="InterPro" id="IPR036909">
    <property type="entry name" value="Cyt_c-like_dom_sf"/>
</dbReference>
<proteinExistence type="predicted"/>
<sequence>MRAAFVGAAFGFAAVALSVLGYVTGVNVAGSPPAVTVLQAGAAPRGAALFAANCAGCHGAAAQGAVGPKLAGLVRPWTDTAFADAVLDGRAPDGRTLAAMMPHFRTAGFDGSAPTPAQLTALHAYLKGL</sequence>
<dbReference type="GO" id="GO:0020037">
    <property type="term" value="F:heme binding"/>
    <property type="evidence" value="ECO:0007669"/>
    <property type="project" value="InterPro"/>
</dbReference>
<protein>
    <recommendedName>
        <fullName evidence="7">Cytochrome c domain-containing protein</fullName>
    </recommendedName>
</protein>
<dbReference type="PANTHER" id="PTHR37823:SF1">
    <property type="entry name" value="CYTOCHROME C-553-LIKE"/>
    <property type="match status" value="1"/>
</dbReference>
<feature type="domain" description="Cytochrome c" evidence="7">
    <location>
        <begin position="41"/>
        <end position="129"/>
    </location>
</feature>
<evidence type="ECO:0000256" key="3">
    <source>
        <dbReference type="ARBA" id="ARBA00022723"/>
    </source>
</evidence>
<dbReference type="SUPFAM" id="SSF46626">
    <property type="entry name" value="Cytochrome c"/>
    <property type="match status" value="1"/>
</dbReference>
<evidence type="ECO:0000256" key="6">
    <source>
        <dbReference type="PROSITE-ProRule" id="PRU00433"/>
    </source>
</evidence>
<organism evidence="8 9">
    <name type="scientific">Deinococcus aquiradiocola</name>
    <dbReference type="NCBI Taxonomy" id="393059"/>
    <lineage>
        <taxon>Bacteria</taxon>
        <taxon>Thermotogati</taxon>
        <taxon>Deinococcota</taxon>
        <taxon>Deinococci</taxon>
        <taxon>Deinococcales</taxon>
        <taxon>Deinococcaceae</taxon>
        <taxon>Deinococcus</taxon>
    </lineage>
</organism>
<keyword evidence="3 6" id="KW-0479">Metal-binding</keyword>
<gene>
    <name evidence="8" type="ORF">GCM10008939_12030</name>
</gene>
<dbReference type="EMBL" id="BMOE01000003">
    <property type="protein sequence ID" value="GGJ69221.1"/>
    <property type="molecule type" value="Genomic_DNA"/>
</dbReference>
<dbReference type="PANTHER" id="PTHR37823">
    <property type="entry name" value="CYTOCHROME C-553-LIKE"/>
    <property type="match status" value="1"/>
</dbReference>
<dbReference type="Gene3D" id="1.10.760.10">
    <property type="entry name" value="Cytochrome c-like domain"/>
    <property type="match status" value="1"/>
</dbReference>
<evidence type="ECO:0000256" key="1">
    <source>
        <dbReference type="ARBA" id="ARBA00022448"/>
    </source>
</evidence>
<dbReference type="Proteomes" id="UP000635726">
    <property type="component" value="Unassembled WGS sequence"/>
</dbReference>
<dbReference type="GO" id="GO:0009055">
    <property type="term" value="F:electron transfer activity"/>
    <property type="evidence" value="ECO:0007669"/>
    <property type="project" value="InterPro"/>
</dbReference>
<keyword evidence="4" id="KW-0249">Electron transport</keyword>
<evidence type="ECO:0000313" key="9">
    <source>
        <dbReference type="Proteomes" id="UP000635726"/>
    </source>
</evidence>
<keyword evidence="2 6" id="KW-0349">Heme</keyword>
<evidence type="ECO:0000256" key="4">
    <source>
        <dbReference type="ARBA" id="ARBA00022982"/>
    </source>
</evidence>